<evidence type="ECO:0000256" key="1">
    <source>
        <dbReference type="SAM" id="Phobius"/>
    </source>
</evidence>
<evidence type="ECO:0000313" key="2">
    <source>
        <dbReference type="EMBL" id="OOO73216.1"/>
    </source>
</evidence>
<proteinExistence type="predicted"/>
<dbReference type="PIRSF" id="PIRSF030786">
    <property type="entry name" value="Lysis_S"/>
    <property type="match status" value="1"/>
</dbReference>
<keyword evidence="1" id="KW-1133">Transmembrane helix</keyword>
<dbReference type="Proteomes" id="UP000868349">
    <property type="component" value="Unassembled WGS sequence"/>
</dbReference>
<comment type="caution">
    <text evidence="2">The sequence shown here is derived from an EMBL/GenBank/DDBJ whole genome shotgun (WGS) entry which is preliminary data.</text>
</comment>
<keyword evidence="1" id="KW-0472">Membrane</keyword>
<name>A0A1S9IRC9_SHIBO</name>
<sequence length="67" mass="7575">MNQMEKITTGVSYTTSAVGTGYWFLQLLDRVSPSQWAAIGVLGSLLTYLTNLYFKIREDRRKAARGE</sequence>
<dbReference type="RefSeq" id="WP_075331930.1">
    <property type="nucleotide sequence ID" value="NZ_MSJS02000216.1"/>
</dbReference>
<reference evidence="2" key="1">
    <citation type="submission" date="2017-02" db="EMBL/GenBank/DDBJ databases">
        <title>Shigella draft genomes.</title>
        <authorList>
            <person name="Weis A.M."/>
            <person name="Weimer B.C."/>
            <person name="Gilpin B."/>
        </authorList>
    </citation>
    <scope>NUCLEOTIDE SEQUENCE [LARGE SCALE GENOMIC DNA]</scope>
    <source>
        <strain evidence="2">BCW_4868</strain>
    </source>
</reference>
<dbReference type="AlphaFoldDB" id="A0A1S9IRC9"/>
<keyword evidence="1" id="KW-0812">Transmembrane</keyword>
<dbReference type="GO" id="GO:0140911">
    <property type="term" value="F:pore-forming activity"/>
    <property type="evidence" value="ECO:0007669"/>
    <property type="project" value="InterPro"/>
</dbReference>
<organism evidence="2">
    <name type="scientific">Shigella boydii</name>
    <dbReference type="NCBI Taxonomy" id="621"/>
    <lineage>
        <taxon>Bacteria</taxon>
        <taxon>Pseudomonadati</taxon>
        <taxon>Pseudomonadota</taxon>
        <taxon>Gammaproteobacteria</taxon>
        <taxon>Enterobacterales</taxon>
        <taxon>Enterobacteriaceae</taxon>
        <taxon>Shigella</taxon>
    </lineage>
</organism>
<accession>A0A1S9IRC9</accession>
<feature type="transmembrane region" description="Helical" evidence="1">
    <location>
        <begin position="7"/>
        <end position="24"/>
    </location>
</feature>
<protein>
    <submittedName>
        <fullName evidence="2">Holin</fullName>
    </submittedName>
</protein>
<dbReference type="GO" id="GO:0001907">
    <property type="term" value="P:symbiont-mediated killing of host cell"/>
    <property type="evidence" value="ECO:0007669"/>
    <property type="project" value="InterPro"/>
</dbReference>
<gene>
    <name evidence="2" type="ORF">AJR17_026600</name>
</gene>
<dbReference type="EMBL" id="MSJS02000216">
    <property type="protein sequence ID" value="OOO73216.1"/>
    <property type="molecule type" value="Genomic_DNA"/>
</dbReference>
<dbReference type="Pfam" id="PF04971">
    <property type="entry name" value="Phage_holin_2_1"/>
    <property type="match status" value="1"/>
</dbReference>
<feature type="transmembrane region" description="Helical" evidence="1">
    <location>
        <begin position="36"/>
        <end position="54"/>
    </location>
</feature>
<dbReference type="InterPro" id="IPR007054">
    <property type="entry name" value="Lysis_S"/>
</dbReference>